<dbReference type="Proteomes" id="UP000626210">
    <property type="component" value="Unassembled WGS sequence"/>
</dbReference>
<proteinExistence type="predicted"/>
<reference evidence="2" key="1">
    <citation type="journal article" date="2019" name="Int. J. Syst. Evol. Microbiol.">
        <title>The Global Catalogue of Microorganisms (GCM) 10K type strain sequencing project: providing services to taxonomists for standard genome sequencing and annotation.</title>
        <authorList>
            <consortium name="The Broad Institute Genomics Platform"/>
            <consortium name="The Broad Institute Genome Sequencing Center for Infectious Disease"/>
            <person name="Wu L."/>
            <person name="Ma J."/>
        </authorList>
    </citation>
    <scope>NUCLEOTIDE SEQUENCE [LARGE SCALE GENOMIC DNA]</scope>
    <source>
        <strain evidence="2">KCTC 23314</strain>
    </source>
</reference>
<evidence type="ECO:0000313" key="2">
    <source>
        <dbReference type="Proteomes" id="UP000626210"/>
    </source>
</evidence>
<protein>
    <submittedName>
        <fullName evidence="1">Uncharacterized protein</fullName>
    </submittedName>
</protein>
<accession>A0ABQ3G0A8</accession>
<keyword evidence="2" id="KW-1185">Reference proteome</keyword>
<name>A0ABQ3G0A8_9BURK</name>
<organism evidence="1 2">
    <name type="scientific">Pseudorhodoferax aquiterrae</name>
    <dbReference type="NCBI Taxonomy" id="747304"/>
    <lineage>
        <taxon>Bacteria</taxon>
        <taxon>Pseudomonadati</taxon>
        <taxon>Pseudomonadota</taxon>
        <taxon>Betaproteobacteria</taxon>
        <taxon>Burkholderiales</taxon>
        <taxon>Comamonadaceae</taxon>
    </lineage>
</organism>
<comment type="caution">
    <text evidence="1">The sequence shown here is derived from an EMBL/GenBank/DDBJ whole genome shotgun (WGS) entry which is preliminary data.</text>
</comment>
<dbReference type="EMBL" id="BMYK01000005">
    <property type="protein sequence ID" value="GHC80573.1"/>
    <property type="molecule type" value="Genomic_DNA"/>
</dbReference>
<evidence type="ECO:0000313" key="1">
    <source>
        <dbReference type="EMBL" id="GHC80573.1"/>
    </source>
</evidence>
<gene>
    <name evidence="1" type="ORF">GCM10007320_22350</name>
</gene>
<sequence length="40" mass="4381">MSMARIAAWSIALAALAGVFTMYLQPEFMVGLANQVWACF</sequence>